<dbReference type="SUPFAM" id="SSF53474">
    <property type="entry name" value="alpha/beta-Hydrolases"/>
    <property type="match status" value="1"/>
</dbReference>
<evidence type="ECO:0000256" key="1">
    <source>
        <dbReference type="ARBA" id="ARBA00011079"/>
    </source>
</evidence>
<comment type="caution">
    <text evidence="8">The sequence shown here is derived from an EMBL/GenBank/DDBJ whole genome shotgun (WGS) entry which is preliminary data.</text>
</comment>
<keyword evidence="4" id="KW-0378">Hydrolase</keyword>
<gene>
    <name evidence="8" type="ORF">PYX00_001822</name>
</gene>
<name>A0AAW2IEX0_9NEOP</name>
<protein>
    <recommendedName>
        <fullName evidence="9">Serine protease K12H4.7</fullName>
    </recommendedName>
</protein>
<evidence type="ECO:0000313" key="8">
    <source>
        <dbReference type="EMBL" id="KAL0280562.1"/>
    </source>
</evidence>
<feature type="chain" id="PRO_5043677185" description="Serine protease K12H4.7" evidence="7">
    <location>
        <begin position="20"/>
        <end position="530"/>
    </location>
</feature>
<evidence type="ECO:0000256" key="6">
    <source>
        <dbReference type="SAM" id="MobiDB-lite"/>
    </source>
</evidence>
<accession>A0AAW2IEX0</accession>
<dbReference type="FunFam" id="1.20.120.980:FF:000003">
    <property type="entry name" value="Serine protease 16"/>
    <property type="match status" value="1"/>
</dbReference>
<evidence type="ECO:0000256" key="7">
    <source>
        <dbReference type="SAM" id="SignalP"/>
    </source>
</evidence>
<dbReference type="PANTHER" id="PTHR11010:SF5">
    <property type="entry name" value="RE36938P-RELATED"/>
    <property type="match status" value="1"/>
</dbReference>
<keyword evidence="5" id="KW-0325">Glycoprotein</keyword>
<dbReference type="Pfam" id="PF05577">
    <property type="entry name" value="Peptidase_S28"/>
    <property type="match status" value="1"/>
</dbReference>
<dbReference type="Gene3D" id="1.20.120.980">
    <property type="entry name" value="Serine carboxypeptidase S28, SKS domain"/>
    <property type="match status" value="1"/>
</dbReference>
<evidence type="ECO:0000256" key="2">
    <source>
        <dbReference type="ARBA" id="ARBA00022670"/>
    </source>
</evidence>
<feature type="compositionally biased region" description="Basic and acidic residues" evidence="6">
    <location>
        <begin position="24"/>
        <end position="35"/>
    </location>
</feature>
<dbReference type="Gene3D" id="3.40.50.1820">
    <property type="entry name" value="alpha/beta hydrolase"/>
    <property type="match status" value="1"/>
</dbReference>
<keyword evidence="2" id="KW-0645">Protease</keyword>
<dbReference type="InterPro" id="IPR008758">
    <property type="entry name" value="Peptidase_S28"/>
</dbReference>
<dbReference type="GO" id="GO:0070008">
    <property type="term" value="F:serine-type exopeptidase activity"/>
    <property type="evidence" value="ECO:0007669"/>
    <property type="project" value="InterPro"/>
</dbReference>
<proteinExistence type="inferred from homology"/>
<evidence type="ECO:0008006" key="9">
    <source>
        <dbReference type="Google" id="ProtNLM"/>
    </source>
</evidence>
<evidence type="ECO:0000256" key="5">
    <source>
        <dbReference type="ARBA" id="ARBA00023180"/>
    </source>
</evidence>
<feature type="region of interest" description="Disordered" evidence="6">
    <location>
        <begin position="24"/>
        <end position="45"/>
    </location>
</feature>
<dbReference type="GO" id="GO:0006508">
    <property type="term" value="P:proteolysis"/>
    <property type="evidence" value="ECO:0007669"/>
    <property type="project" value="UniProtKB-KW"/>
</dbReference>
<keyword evidence="3 7" id="KW-0732">Signal</keyword>
<dbReference type="InterPro" id="IPR029058">
    <property type="entry name" value="AB_hydrolase_fold"/>
</dbReference>
<organism evidence="8">
    <name type="scientific">Menopon gallinae</name>
    <name type="common">poultry shaft louse</name>
    <dbReference type="NCBI Taxonomy" id="328185"/>
    <lineage>
        <taxon>Eukaryota</taxon>
        <taxon>Metazoa</taxon>
        <taxon>Ecdysozoa</taxon>
        <taxon>Arthropoda</taxon>
        <taxon>Hexapoda</taxon>
        <taxon>Insecta</taxon>
        <taxon>Pterygota</taxon>
        <taxon>Neoptera</taxon>
        <taxon>Paraneoptera</taxon>
        <taxon>Psocodea</taxon>
        <taxon>Troctomorpha</taxon>
        <taxon>Phthiraptera</taxon>
        <taxon>Amblycera</taxon>
        <taxon>Menoponidae</taxon>
        <taxon>Menopon</taxon>
    </lineage>
</organism>
<sequence length="530" mass="60197">MKGIGLLCLLVLFFGLSDAHRSSHENPIEKPETHEKHVKHQKRPKRPWRNFHRGVTAEIYGKKFTLRNADDDDLNLGEWFTQKLDHYNEKNKATWKQRYFKNESFFDAAKGPVFLLLGGEISISPHWVMHGAWLDYAKKLNALCLCLEHRYYGMSRPVSNLSTENMDYLTSSQALADTAAFITDYNKKLGGDRKWILFGGSYAGSLAAWMQLKYPKLVTGAVSSSSPLVAVSDFKGYYTSVKKSLYSYHPMCLSSINEGMQEFEVLLRSKAGRDKLGVLFNLCDTIDPDNKDDLSSLYEGLASNFARIVQYSFKDSTFEGILAGVTIEDVCNIMINTTKPALERIAVVSEVLLNMGQENCFEFKYKKYVDNMKKTNWEDVGNLRQWIYQTCSEFGFFQTSDPSSKDILFKDRFPVEYFMKQCREIFGPKYTDDFIQQRMRITNNVYGGVNINAKNVMFTSGTADPWAGLGMRVPNSPSTPVYNIPGMKKTLNSRLFPVIKTIAFIHRGSSLLGHAAVFHVRPTGSDVLQG</sequence>
<dbReference type="EMBL" id="JARGDH010000001">
    <property type="protein sequence ID" value="KAL0280562.1"/>
    <property type="molecule type" value="Genomic_DNA"/>
</dbReference>
<feature type="compositionally biased region" description="Basic residues" evidence="6">
    <location>
        <begin position="36"/>
        <end position="45"/>
    </location>
</feature>
<evidence type="ECO:0000256" key="4">
    <source>
        <dbReference type="ARBA" id="ARBA00022801"/>
    </source>
</evidence>
<evidence type="ECO:0000256" key="3">
    <source>
        <dbReference type="ARBA" id="ARBA00022729"/>
    </source>
</evidence>
<feature type="signal peptide" evidence="7">
    <location>
        <begin position="1"/>
        <end position="19"/>
    </location>
</feature>
<comment type="similarity">
    <text evidence="1">Belongs to the peptidase S28 family.</text>
</comment>
<reference evidence="8" key="1">
    <citation type="journal article" date="2024" name="Gigascience">
        <title>Chromosome-level genome of the poultry shaft louse Menopon gallinae provides insight into the host-switching and adaptive evolution of parasitic lice.</title>
        <authorList>
            <person name="Xu Y."/>
            <person name="Ma L."/>
            <person name="Liu S."/>
            <person name="Liang Y."/>
            <person name="Liu Q."/>
            <person name="He Z."/>
            <person name="Tian L."/>
            <person name="Duan Y."/>
            <person name="Cai W."/>
            <person name="Li H."/>
            <person name="Song F."/>
        </authorList>
    </citation>
    <scope>NUCLEOTIDE SEQUENCE</scope>
    <source>
        <strain evidence="8">Cailab_2023a</strain>
    </source>
</reference>
<dbReference type="AlphaFoldDB" id="A0AAW2IEX0"/>
<dbReference type="GO" id="GO:0008239">
    <property type="term" value="F:dipeptidyl-peptidase activity"/>
    <property type="evidence" value="ECO:0007669"/>
    <property type="project" value="TreeGrafter"/>
</dbReference>
<dbReference type="PANTHER" id="PTHR11010">
    <property type="entry name" value="PROTEASE S28 PRO-X CARBOXYPEPTIDASE-RELATED"/>
    <property type="match status" value="1"/>
</dbReference>
<dbReference type="InterPro" id="IPR042269">
    <property type="entry name" value="Ser_carbopepase_S28_SKS"/>
</dbReference>